<keyword evidence="4" id="KW-1185">Reference proteome</keyword>
<evidence type="ECO:0000313" key="3">
    <source>
        <dbReference type="EMBL" id="KAJ6375502.1"/>
    </source>
</evidence>
<proteinExistence type="predicted"/>
<accession>A0ABQ9B666</accession>
<evidence type="ECO:0008006" key="5">
    <source>
        <dbReference type="Google" id="ProtNLM"/>
    </source>
</evidence>
<dbReference type="Pfam" id="PF00012">
    <property type="entry name" value="HSP70"/>
    <property type="match status" value="1"/>
</dbReference>
<evidence type="ECO:0000313" key="4">
    <source>
        <dbReference type="Proteomes" id="UP001141253"/>
    </source>
</evidence>
<gene>
    <name evidence="3" type="ORF">OIU77_000484</name>
</gene>
<dbReference type="InterPro" id="IPR013126">
    <property type="entry name" value="Hsp_70_fam"/>
</dbReference>
<reference evidence="3" key="1">
    <citation type="submission" date="2022-10" db="EMBL/GenBank/DDBJ databases">
        <authorList>
            <person name="Hyden B.L."/>
            <person name="Feng K."/>
            <person name="Yates T."/>
            <person name="Jawdy S."/>
            <person name="Smart L.B."/>
            <person name="Muchero W."/>
        </authorList>
    </citation>
    <scope>NUCLEOTIDE SEQUENCE</scope>
    <source>
        <tissue evidence="3">Shoot tip</tissue>
    </source>
</reference>
<keyword evidence="2" id="KW-0067">ATP-binding</keyword>
<evidence type="ECO:0000256" key="1">
    <source>
        <dbReference type="ARBA" id="ARBA00022741"/>
    </source>
</evidence>
<dbReference type="InterPro" id="IPR029047">
    <property type="entry name" value="HSP70_peptide-bd_sf"/>
</dbReference>
<name>A0ABQ9B666_9ROSI</name>
<dbReference type="SUPFAM" id="SSF100920">
    <property type="entry name" value="Heat shock protein 70kD (HSP70), peptide-binding domain"/>
    <property type="match status" value="1"/>
</dbReference>
<sequence>MLDWRNSRLMKLFLLVEALEFPRFNSFSRIISMARNPTRMNPDKVIAYGVAIQGGILNGEGGDETKDILLLDVAPLTLGIETIGGVMTKLIPRNSVIPTKKSQTFTTY</sequence>
<reference evidence="3" key="2">
    <citation type="journal article" date="2023" name="Int. J. Mol. Sci.">
        <title>De Novo Assembly and Annotation of 11 Diverse Shrub Willow (Salix) Genomes Reveals Novel Gene Organization in Sex-Linked Regions.</title>
        <authorList>
            <person name="Hyden B."/>
            <person name="Feng K."/>
            <person name="Yates T.B."/>
            <person name="Jawdy S."/>
            <person name="Cereghino C."/>
            <person name="Smart L.B."/>
            <person name="Muchero W."/>
        </authorList>
    </citation>
    <scope>NUCLEOTIDE SEQUENCE</scope>
    <source>
        <tissue evidence="3">Shoot tip</tissue>
    </source>
</reference>
<comment type="caution">
    <text evidence="3">The sequence shown here is derived from an EMBL/GenBank/DDBJ whole genome shotgun (WGS) entry which is preliminary data.</text>
</comment>
<evidence type="ECO:0000256" key="2">
    <source>
        <dbReference type="ARBA" id="ARBA00022840"/>
    </source>
</evidence>
<dbReference type="Proteomes" id="UP001141253">
    <property type="component" value="Chromosome 12"/>
</dbReference>
<dbReference type="EMBL" id="JAPFFI010000010">
    <property type="protein sequence ID" value="KAJ6375502.1"/>
    <property type="molecule type" value="Genomic_DNA"/>
</dbReference>
<dbReference type="Gene3D" id="2.60.34.10">
    <property type="entry name" value="Substrate Binding Domain Of DNAk, Chain A, domain 1"/>
    <property type="match status" value="1"/>
</dbReference>
<dbReference type="PRINTS" id="PR00301">
    <property type="entry name" value="HEATSHOCK70"/>
</dbReference>
<protein>
    <recommendedName>
        <fullName evidence="5">Heat shock protein 70</fullName>
    </recommendedName>
</protein>
<keyword evidence="1" id="KW-0547">Nucleotide-binding</keyword>
<dbReference type="PANTHER" id="PTHR19375">
    <property type="entry name" value="HEAT SHOCK PROTEIN 70KDA"/>
    <property type="match status" value="1"/>
</dbReference>
<organism evidence="3 4">
    <name type="scientific">Salix suchowensis</name>
    <dbReference type="NCBI Taxonomy" id="1278906"/>
    <lineage>
        <taxon>Eukaryota</taxon>
        <taxon>Viridiplantae</taxon>
        <taxon>Streptophyta</taxon>
        <taxon>Embryophyta</taxon>
        <taxon>Tracheophyta</taxon>
        <taxon>Spermatophyta</taxon>
        <taxon>Magnoliopsida</taxon>
        <taxon>eudicotyledons</taxon>
        <taxon>Gunneridae</taxon>
        <taxon>Pentapetalae</taxon>
        <taxon>rosids</taxon>
        <taxon>fabids</taxon>
        <taxon>Malpighiales</taxon>
        <taxon>Salicaceae</taxon>
        <taxon>Saliceae</taxon>
        <taxon>Salix</taxon>
    </lineage>
</organism>